<keyword evidence="1" id="KW-0378">Hydrolase</keyword>
<evidence type="ECO:0000256" key="2">
    <source>
        <dbReference type="ARBA" id="ARBA00022963"/>
    </source>
</evidence>
<organism evidence="5 6">
    <name type="scientific">Calothrix parasitica NIES-267</name>
    <dbReference type="NCBI Taxonomy" id="1973488"/>
    <lineage>
        <taxon>Bacteria</taxon>
        <taxon>Bacillati</taxon>
        <taxon>Cyanobacteriota</taxon>
        <taxon>Cyanophyceae</taxon>
        <taxon>Nostocales</taxon>
        <taxon>Calotrichaceae</taxon>
        <taxon>Calothrix</taxon>
    </lineage>
</organism>
<evidence type="ECO:0000313" key="5">
    <source>
        <dbReference type="EMBL" id="BAY81997.1"/>
    </source>
</evidence>
<dbReference type="InterPro" id="IPR029058">
    <property type="entry name" value="AB_hydrolase_fold"/>
</dbReference>
<protein>
    <recommendedName>
        <fullName evidence="4">DUF1400 domain-containing protein</fullName>
    </recommendedName>
</protein>
<accession>A0A1Z4LL67</accession>
<dbReference type="Pfam" id="PF07176">
    <property type="entry name" value="DUF1400"/>
    <property type="match status" value="1"/>
</dbReference>
<dbReference type="GO" id="GO:0016042">
    <property type="term" value="P:lipid catabolic process"/>
    <property type="evidence" value="ECO:0007669"/>
    <property type="project" value="UniProtKB-KW"/>
</dbReference>
<dbReference type="Proteomes" id="UP000218418">
    <property type="component" value="Chromosome"/>
</dbReference>
<dbReference type="EMBL" id="AP018227">
    <property type="protein sequence ID" value="BAY81997.1"/>
    <property type="molecule type" value="Genomic_DNA"/>
</dbReference>
<dbReference type="AlphaFoldDB" id="A0A1Z4LL67"/>
<evidence type="ECO:0000313" key="6">
    <source>
        <dbReference type="Proteomes" id="UP000218418"/>
    </source>
</evidence>
<dbReference type="SUPFAM" id="SSF53474">
    <property type="entry name" value="alpha/beta-Hydrolases"/>
    <property type="match status" value="1"/>
</dbReference>
<sequence>MKYSGRSLKIFVSLFCTLMIGQLVNKPLQAAETVVVRYGAFAESISITELKNVAKTGEFPDSFKSYTGKLSKEQRDLIVGALRAKIPINGAAMSNLLNTQIGSTILEDLASVIQREDDAGAKALRESLILAASEKDGFSLLSSILAYPGQRLEINLSQAFRVFKSLNTAFWQTQQFMSAIAPQLASREPELSLPIDATQPGSSEVEEINLNLKDDKRDRTLPVDIYWSNTASVEKPVIVFSHGMGSVRNELRYLASHLASYGFVVAALEHPGSNEANTNAAIEGKTRLLKPQEFLERPQDISFVIDELEKINQTGDNPLQGKLATDKVMVVGYSFGGGTALSIAGARLQPESLRKRCQGNLAILSFGQGLQCVGQELPEKIYQLRDERVKSIVALNPTSSLMFGETGLESVEVPTLVLASSADKTNPALTEQIIGFGKIPSPKWLVGIVGATHLSVKDPSAIVSQKGKPNTPLTGGEVIGEKAADIRKFVKAIVLAFAAQLTPEADKYKVFLTADYAQIASTKDFPFRLVTEIPPDAAKAIETVISE</sequence>
<dbReference type="Pfam" id="PF03403">
    <property type="entry name" value="PAF-AH_p_II"/>
    <property type="match status" value="1"/>
</dbReference>
<evidence type="ECO:0000259" key="4">
    <source>
        <dbReference type="Pfam" id="PF07176"/>
    </source>
</evidence>
<dbReference type="InterPro" id="IPR010802">
    <property type="entry name" value="DUF1400"/>
</dbReference>
<evidence type="ECO:0000256" key="1">
    <source>
        <dbReference type="ARBA" id="ARBA00022801"/>
    </source>
</evidence>
<evidence type="ECO:0000256" key="3">
    <source>
        <dbReference type="ARBA" id="ARBA00023098"/>
    </source>
</evidence>
<keyword evidence="6" id="KW-1185">Reference proteome</keyword>
<dbReference type="PANTHER" id="PTHR10272">
    <property type="entry name" value="PLATELET-ACTIVATING FACTOR ACETYLHYDROLASE"/>
    <property type="match status" value="1"/>
</dbReference>
<dbReference type="Gene3D" id="3.40.50.1820">
    <property type="entry name" value="alpha/beta hydrolase"/>
    <property type="match status" value="1"/>
</dbReference>
<dbReference type="OrthoDB" id="422423at2"/>
<keyword evidence="2" id="KW-0442">Lipid degradation</keyword>
<dbReference type="PANTHER" id="PTHR10272:SF13">
    <property type="entry name" value="POLY(ETHYLENE TEREPHTHALATE) HYDROLASE"/>
    <property type="match status" value="1"/>
</dbReference>
<name>A0A1Z4LL67_9CYAN</name>
<reference evidence="5 6" key="1">
    <citation type="submission" date="2017-06" db="EMBL/GenBank/DDBJ databases">
        <title>Genome sequencing of cyanobaciteial culture collection at National Institute for Environmental Studies (NIES).</title>
        <authorList>
            <person name="Hirose Y."/>
            <person name="Shimura Y."/>
            <person name="Fujisawa T."/>
            <person name="Nakamura Y."/>
            <person name="Kawachi M."/>
        </authorList>
    </citation>
    <scope>NUCLEOTIDE SEQUENCE [LARGE SCALE GENOMIC DNA]</scope>
    <source>
        <strain evidence="5 6">NIES-267</strain>
    </source>
</reference>
<feature type="domain" description="DUF1400" evidence="4">
    <location>
        <begin position="30"/>
        <end position="155"/>
    </location>
</feature>
<keyword evidence="3" id="KW-0443">Lipid metabolism</keyword>
<dbReference type="GO" id="GO:0003847">
    <property type="term" value="F:1-alkyl-2-acetylglycerophosphocholine esterase activity"/>
    <property type="evidence" value="ECO:0007669"/>
    <property type="project" value="TreeGrafter"/>
</dbReference>
<gene>
    <name evidence="5" type="ORF">NIES267_14750</name>
</gene>
<proteinExistence type="predicted"/>